<proteinExistence type="predicted"/>
<evidence type="ECO:0000313" key="2">
    <source>
        <dbReference type="EMBL" id="ETI49618.1"/>
    </source>
</evidence>
<sequence length="40" mass="5005">MDRRIWKKVKSREQVHVYRTRRSGSKKRDSLHEKEPSRPR</sequence>
<feature type="compositionally biased region" description="Basic residues" evidence="1">
    <location>
        <begin position="1"/>
        <end position="10"/>
    </location>
</feature>
<feature type="compositionally biased region" description="Basic and acidic residues" evidence="1">
    <location>
        <begin position="26"/>
        <end position="40"/>
    </location>
</feature>
<organism evidence="2 3">
    <name type="scientific">Phytophthora nicotianae P1569</name>
    <dbReference type="NCBI Taxonomy" id="1317065"/>
    <lineage>
        <taxon>Eukaryota</taxon>
        <taxon>Sar</taxon>
        <taxon>Stramenopiles</taxon>
        <taxon>Oomycota</taxon>
        <taxon>Peronosporomycetes</taxon>
        <taxon>Peronosporales</taxon>
        <taxon>Peronosporaceae</taxon>
        <taxon>Phytophthora</taxon>
    </lineage>
</organism>
<keyword evidence="3" id="KW-1185">Reference proteome</keyword>
<evidence type="ECO:0000256" key="1">
    <source>
        <dbReference type="SAM" id="MobiDB-lite"/>
    </source>
</evidence>
<evidence type="ECO:0000313" key="3">
    <source>
        <dbReference type="Proteomes" id="UP000018721"/>
    </source>
</evidence>
<dbReference type="AlphaFoldDB" id="V9FFR7"/>
<dbReference type="Proteomes" id="UP000018721">
    <property type="component" value="Unassembled WGS sequence"/>
</dbReference>
<dbReference type="EMBL" id="ANIZ01001092">
    <property type="protein sequence ID" value="ETI49618.1"/>
    <property type="molecule type" value="Genomic_DNA"/>
</dbReference>
<dbReference type="HOGENOM" id="CLU_3300549_0_0_1"/>
<gene>
    <name evidence="2" type="ORF">F443_06468</name>
</gene>
<reference evidence="2 3" key="1">
    <citation type="submission" date="2013-11" db="EMBL/GenBank/DDBJ databases">
        <title>The Genome Sequence of Phytophthora parasitica P1569.</title>
        <authorList>
            <consortium name="The Broad Institute Genomics Platform"/>
            <person name="Russ C."/>
            <person name="Tyler B."/>
            <person name="Panabieres F."/>
            <person name="Shan W."/>
            <person name="Tripathy S."/>
            <person name="Grunwald N."/>
            <person name="Machado M."/>
            <person name="Johnson C.S."/>
            <person name="Arredondo F."/>
            <person name="Hong C."/>
            <person name="Coffey M."/>
            <person name="Young S.K."/>
            <person name="Zeng Q."/>
            <person name="Gargeya S."/>
            <person name="Fitzgerald M."/>
            <person name="Abouelleil A."/>
            <person name="Alvarado L."/>
            <person name="Chapman S.B."/>
            <person name="Gainer-Dewar J."/>
            <person name="Goldberg J."/>
            <person name="Griggs A."/>
            <person name="Gujja S."/>
            <person name="Hansen M."/>
            <person name="Howarth C."/>
            <person name="Imamovic A."/>
            <person name="Ireland A."/>
            <person name="Larimer J."/>
            <person name="McCowan C."/>
            <person name="Murphy C."/>
            <person name="Pearson M."/>
            <person name="Poon T.W."/>
            <person name="Priest M."/>
            <person name="Roberts A."/>
            <person name="Saif S."/>
            <person name="Shea T."/>
            <person name="Sykes S."/>
            <person name="Wortman J."/>
            <person name="Nusbaum C."/>
            <person name="Birren B."/>
        </authorList>
    </citation>
    <scope>NUCLEOTIDE SEQUENCE [LARGE SCALE GENOMIC DNA]</scope>
    <source>
        <strain evidence="2 3">P1569</strain>
    </source>
</reference>
<protein>
    <submittedName>
        <fullName evidence="2">Uncharacterized protein</fullName>
    </submittedName>
</protein>
<name>V9FFR7_PHYNI</name>
<comment type="caution">
    <text evidence="2">The sequence shown here is derived from an EMBL/GenBank/DDBJ whole genome shotgun (WGS) entry which is preliminary data.</text>
</comment>
<feature type="region of interest" description="Disordered" evidence="1">
    <location>
        <begin position="1"/>
        <end position="40"/>
    </location>
</feature>
<accession>V9FFR7</accession>